<dbReference type="WBParaSite" id="PTRK_0000460200.1">
    <property type="protein sequence ID" value="PTRK_0000460200.1"/>
    <property type="gene ID" value="PTRK_0000460200"/>
</dbReference>
<name>A0A0N4ZAR2_PARTI</name>
<evidence type="ECO:0000313" key="3">
    <source>
        <dbReference type="WBParaSite" id="PTRK_0000460200.1"/>
    </source>
</evidence>
<evidence type="ECO:0000313" key="2">
    <source>
        <dbReference type="Proteomes" id="UP000038045"/>
    </source>
</evidence>
<dbReference type="AlphaFoldDB" id="A0A0N4ZAR2"/>
<feature type="region of interest" description="Disordered" evidence="1">
    <location>
        <begin position="248"/>
        <end position="306"/>
    </location>
</feature>
<accession>A0A0N4ZAR2</accession>
<feature type="region of interest" description="Disordered" evidence="1">
    <location>
        <begin position="167"/>
        <end position="191"/>
    </location>
</feature>
<dbReference type="Proteomes" id="UP000038045">
    <property type="component" value="Unplaced"/>
</dbReference>
<feature type="compositionally biased region" description="Basic and acidic residues" evidence="1">
    <location>
        <begin position="254"/>
        <end position="267"/>
    </location>
</feature>
<proteinExistence type="predicted"/>
<sequence>MAFHRRRDGSGIDHVVAEVGGVVDAGHDNVGFEFKQSGQRQMHAIGRCTIHKIKTIAGLAQRQGTIQGQGIAGTAAIGLRCNDSQLAQGSKLYPLPLVFCCKAGRIRATIIVELNPHERRFFCCGCTACRPLFLLAGILAVCRNRQQDHGLAGPSNLWPLVPGLSGLQGRQGRGNRARRHPGPGALAGSGHRSHLADYRLCQPLLLAGGHHQCHIRPLVLPARCQGGLAHECLYCHRPGPDQCLLAVASPGKHSSSDDGQRKQDRFQKKMSANALAGRQADSHRPDPSGAEWQSRAGYHPKPPDRA</sequence>
<keyword evidence="2" id="KW-1185">Reference proteome</keyword>
<reference evidence="3" key="1">
    <citation type="submission" date="2017-02" db="UniProtKB">
        <authorList>
            <consortium name="WormBaseParasite"/>
        </authorList>
    </citation>
    <scope>IDENTIFICATION</scope>
</reference>
<protein>
    <submittedName>
        <fullName evidence="3">Transposase</fullName>
    </submittedName>
</protein>
<evidence type="ECO:0000256" key="1">
    <source>
        <dbReference type="SAM" id="MobiDB-lite"/>
    </source>
</evidence>
<organism evidence="2 3">
    <name type="scientific">Parastrongyloides trichosuri</name>
    <name type="common">Possum-specific nematode worm</name>
    <dbReference type="NCBI Taxonomy" id="131310"/>
    <lineage>
        <taxon>Eukaryota</taxon>
        <taxon>Metazoa</taxon>
        <taxon>Ecdysozoa</taxon>
        <taxon>Nematoda</taxon>
        <taxon>Chromadorea</taxon>
        <taxon>Rhabditida</taxon>
        <taxon>Tylenchina</taxon>
        <taxon>Panagrolaimomorpha</taxon>
        <taxon>Strongyloidoidea</taxon>
        <taxon>Strongyloididae</taxon>
        <taxon>Parastrongyloides</taxon>
    </lineage>
</organism>